<feature type="region of interest" description="Disordered" evidence="1">
    <location>
        <begin position="71"/>
        <end position="111"/>
    </location>
</feature>
<evidence type="ECO:0000313" key="2">
    <source>
        <dbReference type="EMBL" id="GIY86439.1"/>
    </source>
</evidence>
<sequence length="111" mass="12858">MMHRFTKQYLLRNGVALQAASIYEMLLISQFHQHHPSSSGSLFHIRSRILNFNKDYENTFKAWYSLEVAEDEERDRECDDGQDGADGDYGGYDGGSPRARIQSLQRKNKNK</sequence>
<evidence type="ECO:0000313" key="3">
    <source>
        <dbReference type="Proteomes" id="UP001054837"/>
    </source>
</evidence>
<proteinExistence type="predicted"/>
<protein>
    <submittedName>
        <fullName evidence="2">Uncharacterized protein</fullName>
    </submittedName>
</protein>
<keyword evidence="3" id="KW-1185">Reference proteome</keyword>
<organism evidence="2 3">
    <name type="scientific">Caerostris darwini</name>
    <dbReference type="NCBI Taxonomy" id="1538125"/>
    <lineage>
        <taxon>Eukaryota</taxon>
        <taxon>Metazoa</taxon>
        <taxon>Ecdysozoa</taxon>
        <taxon>Arthropoda</taxon>
        <taxon>Chelicerata</taxon>
        <taxon>Arachnida</taxon>
        <taxon>Araneae</taxon>
        <taxon>Araneomorphae</taxon>
        <taxon>Entelegynae</taxon>
        <taxon>Araneoidea</taxon>
        <taxon>Araneidae</taxon>
        <taxon>Caerostris</taxon>
    </lineage>
</organism>
<reference evidence="2 3" key="1">
    <citation type="submission" date="2021-06" db="EMBL/GenBank/DDBJ databases">
        <title>Caerostris darwini draft genome.</title>
        <authorList>
            <person name="Kono N."/>
            <person name="Arakawa K."/>
        </authorList>
    </citation>
    <scope>NUCLEOTIDE SEQUENCE [LARGE SCALE GENOMIC DNA]</scope>
</reference>
<gene>
    <name evidence="2" type="ORF">CDAR_244851</name>
</gene>
<dbReference type="EMBL" id="BPLQ01015196">
    <property type="protein sequence ID" value="GIY86439.1"/>
    <property type="molecule type" value="Genomic_DNA"/>
</dbReference>
<dbReference type="AlphaFoldDB" id="A0AAV4WVY3"/>
<feature type="compositionally biased region" description="Acidic residues" evidence="1">
    <location>
        <begin position="71"/>
        <end position="86"/>
    </location>
</feature>
<dbReference type="Proteomes" id="UP001054837">
    <property type="component" value="Unassembled WGS sequence"/>
</dbReference>
<accession>A0AAV4WVY3</accession>
<evidence type="ECO:0000256" key="1">
    <source>
        <dbReference type="SAM" id="MobiDB-lite"/>
    </source>
</evidence>
<comment type="caution">
    <text evidence="2">The sequence shown here is derived from an EMBL/GenBank/DDBJ whole genome shotgun (WGS) entry which is preliminary data.</text>
</comment>
<name>A0AAV4WVY3_9ARAC</name>